<dbReference type="InterPro" id="IPR000757">
    <property type="entry name" value="Beta-glucanase-like"/>
</dbReference>
<keyword evidence="5 8" id="KW-0326">Glycosidase</keyword>
<dbReference type="InterPro" id="IPR016455">
    <property type="entry name" value="XTH"/>
</dbReference>
<feature type="domain" description="GH16" evidence="9">
    <location>
        <begin position="1"/>
        <end position="221"/>
    </location>
</feature>
<dbReference type="Proteomes" id="UP000008022">
    <property type="component" value="Unassembled WGS sequence"/>
</dbReference>
<evidence type="ECO:0000313" key="11">
    <source>
        <dbReference type="Proteomes" id="UP000008022"/>
    </source>
</evidence>
<dbReference type="Gene3D" id="2.60.120.200">
    <property type="match status" value="1"/>
</dbReference>
<comment type="function">
    <text evidence="8">Catalyzes xyloglucan endohydrolysis (XEH) and/or endotransglycosylation (XET). Cleaves and religates xyloglucan polymers, an essential constituent of the primary cell wall, and thereby participates in cell wall construction of growing tissues.</text>
</comment>
<dbReference type="PROSITE" id="PS51762">
    <property type="entry name" value="GH16_2"/>
    <property type="match status" value="1"/>
</dbReference>
<feature type="glycosylation site" description="N-linked (GlcNAc...) asparagine" evidence="7">
    <location>
        <position position="115"/>
    </location>
</feature>
<dbReference type="AlphaFoldDB" id="A0A0E0PDP5"/>
<dbReference type="PANTHER" id="PTHR31062">
    <property type="entry name" value="XYLOGLUCAN ENDOTRANSGLUCOSYLASE/HYDROLASE PROTEIN 8-RELATED"/>
    <property type="match status" value="1"/>
</dbReference>
<feature type="chain" id="PRO_5005116446" description="Xyloglucan endotransglucosylase/hydrolase" evidence="8">
    <location>
        <begin position="28"/>
        <end position="284"/>
    </location>
</feature>
<dbReference type="PIRSF" id="PIRSF005604">
    <property type="entry name" value="XET"/>
    <property type="match status" value="1"/>
</dbReference>
<protein>
    <recommendedName>
        <fullName evidence="8">Xyloglucan endotransglucosylase/hydrolase</fullName>
        <ecNumber evidence="8">2.4.1.207</ecNumber>
    </recommendedName>
</protein>
<keyword evidence="4" id="KW-0325">Glycoprotein</keyword>
<dbReference type="InterPro" id="IPR010713">
    <property type="entry name" value="XET_C"/>
</dbReference>
<dbReference type="InterPro" id="IPR044791">
    <property type="entry name" value="Beta-glucanase/XTH"/>
</dbReference>
<dbReference type="GO" id="GO:0016762">
    <property type="term" value="F:xyloglucan:xyloglucosyl transferase activity"/>
    <property type="evidence" value="ECO:0007669"/>
    <property type="project" value="UniProtKB-EC"/>
</dbReference>
<feature type="active site" description="Nucleophile" evidence="6">
    <location>
        <position position="107"/>
    </location>
</feature>
<keyword evidence="8" id="KW-0732">Signal</keyword>
<evidence type="ECO:0000256" key="1">
    <source>
        <dbReference type="ARBA" id="ARBA00022679"/>
    </source>
</evidence>
<dbReference type="Pfam" id="PF00722">
    <property type="entry name" value="Glyco_hydro_16"/>
    <property type="match status" value="1"/>
</dbReference>
<dbReference type="SUPFAM" id="SSF49899">
    <property type="entry name" value="Concanavalin A-like lectins/glucanases"/>
    <property type="match status" value="1"/>
</dbReference>
<dbReference type="GO" id="GO:0048046">
    <property type="term" value="C:apoplast"/>
    <property type="evidence" value="ECO:0007669"/>
    <property type="project" value="UniProtKB-SubCell"/>
</dbReference>
<dbReference type="InterPro" id="IPR013320">
    <property type="entry name" value="ConA-like_dom_sf"/>
</dbReference>
<evidence type="ECO:0000256" key="7">
    <source>
        <dbReference type="PIRSR" id="PIRSR005604-2"/>
    </source>
</evidence>
<evidence type="ECO:0000313" key="10">
    <source>
        <dbReference type="EnsemblPlants" id="ORUFI04G26010.1"/>
    </source>
</evidence>
<evidence type="ECO:0000256" key="3">
    <source>
        <dbReference type="ARBA" id="ARBA00023157"/>
    </source>
</evidence>
<name>A0A0E0PDP5_ORYRU</name>
<dbReference type="Pfam" id="PF06955">
    <property type="entry name" value="XET_C"/>
    <property type="match status" value="1"/>
</dbReference>
<comment type="similarity">
    <text evidence="8">Belongs to the glycosyl hydrolase 16 family.</text>
</comment>
<dbReference type="eggNOG" id="ENOG502QQ71">
    <property type="taxonomic scope" value="Eukaryota"/>
</dbReference>
<keyword evidence="8" id="KW-0052">Apoplast</keyword>
<dbReference type="Gramene" id="ORUFI04G26010.1">
    <property type="protein sequence ID" value="ORUFI04G26010.1"/>
    <property type="gene ID" value="ORUFI04G26010"/>
</dbReference>
<keyword evidence="8" id="KW-0961">Cell wall biogenesis/degradation</keyword>
<accession>A0A0E0PDP5</accession>
<reference evidence="10" key="2">
    <citation type="submission" date="2015-06" db="UniProtKB">
        <authorList>
            <consortium name="EnsemblPlants"/>
        </authorList>
    </citation>
    <scope>IDENTIFICATION</scope>
</reference>
<keyword evidence="8" id="KW-0964">Secreted</keyword>
<keyword evidence="2 8" id="KW-0378">Hydrolase</keyword>
<dbReference type="GO" id="GO:0042546">
    <property type="term" value="P:cell wall biogenesis"/>
    <property type="evidence" value="ECO:0007669"/>
    <property type="project" value="InterPro"/>
</dbReference>
<dbReference type="EC" id="2.4.1.207" evidence="8"/>
<organism evidence="10 11">
    <name type="scientific">Oryza rufipogon</name>
    <name type="common">Brownbeard rice</name>
    <name type="synonym">Asian wild rice</name>
    <dbReference type="NCBI Taxonomy" id="4529"/>
    <lineage>
        <taxon>Eukaryota</taxon>
        <taxon>Viridiplantae</taxon>
        <taxon>Streptophyta</taxon>
        <taxon>Embryophyta</taxon>
        <taxon>Tracheophyta</taxon>
        <taxon>Spermatophyta</taxon>
        <taxon>Magnoliopsida</taxon>
        <taxon>Liliopsida</taxon>
        <taxon>Poales</taxon>
        <taxon>Poaceae</taxon>
        <taxon>BOP clade</taxon>
        <taxon>Oryzoideae</taxon>
        <taxon>Oryzeae</taxon>
        <taxon>Oryzinae</taxon>
        <taxon>Oryza</taxon>
    </lineage>
</organism>
<feature type="active site" description="Proton donor" evidence="6">
    <location>
        <position position="111"/>
    </location>
</feature>
<evidence type="ECO:0000259" key="9">
    <source>
        <dbReference type="PROSITE" id="PS51762"/>
    </source>
</evidence>
<dbReference type="HOGENOM" id="CLU_048041_0_0_1"/>
<proteinExistence type="inferred from homology"/>
<evidence type="ECO:0000256" key="8">
    <source>
        <dbReference type="RuleBase" id="RU361120"/>
    </source>
</evidence>
<keyword evidence="11" id="KW-1185">Reference proteome</keyword>
<comment type="PTM">
    <text evidence="8">Contains at least one intrachain disulfide bond essential for its enzymatic activity.</text>
</comment>
<evidence type="ECO:0000256" key="6">
    <source>
        <dbReference type="PIRSR" id="PIRSR005604-1"/>
    </source>
</evidence>
<dbReference type="CDD" id="cd02176">
    <property type="entry name" value="GH16_XET"/>
    <property type="match status" value="1"/>
</dbReference>
<dbReference type="InterPro" id="IPR008263">
    <property type="entry name" value="GH16_AS"/>
</dbReference>
<keyword evidence="1 8" id="KW-0808">Transferase</keyword>
<dbReference type="PROSITE" id="PS01034">
    <property type="entry name" value="GH16_1"/>
    <property type="match status" value="1"/>
</dbReference>
<evidence type="ECO:0000256" key="4">
    <source>
        <dbReference type="ARBA" id="ARBA00023180"/>
    </source>
</evidence>
<keyword evidence="3" id="KW-1015">Disulfide bond</keyword>
<evidence type="ECO:0000256" key="2">
    <source>
        <dbReference type="ARBA" id="ARBA00022801"/>
    </source>
</evidence>
<dbReference type="GO" id="GO:0010411">
    <property type="term" value="P:xyloglucan metabolic process"/>
    <property type="evidence" value="ECO:0007669"/>
    <property type="project" value="InterPro"/>
</dbReference>
<dbReference type="GO" id="GO:0004553">
    <property type="term" value="F:hydrolase activity, hydrolyzing O-glycosyl compounds"/>
    <property type="evidence" value="ECO:0007669"/>
    <property type="project" value="InterPro"/>
</dbReference>
<comment type="subcellular location">
    <subcellularLocation>
        <location evidence="8">Secreted</location>
        <location evidence="8">Cell wall</location>
    </subcellularLocation>
    <subcellularLocation>
        <location evidence="8">Secreted</location>
        <location evidence="8">Extracellular space</location>
        <location evidence="8">Apoplast</location>
    </subcellularLocation>
</comment>
<dbReference type="EnsemblPlants" id="ORUFI04G26010.1">
    <property type="protein sequence ID" value="ORUFI04G26010.1"/>
    <property type="gene ID" value="ORUFI04G26010"/>
</dbReference>
<feature type="signal peptide" evidence="8">
    <location>
        <begin position="1"/>
        <end position="27"/>
    </location>
</feature>
<dbReference type="OMA" id="YPSSQRM"/>
<sequence length="284" mass="31344">MGFGSREMACALVALVLGLCCVGGARATGRIDEGLEVMWGDGRGSVSPDGQVMALSLDHTSGSGWRSKNTYLFARVDLQIKLVANNSAGTVTTCYFMSEGEWDIHDEVDLEFLGNVTGQPYTLHTNVFANGTGGKEQQFHLWFDPTTDFHTYSIVWTSQHILVLVDGTPIREMKNHADKGIAYPSSQRMRLYGSLWNADDWATQGGRVKTDWSQAPFVARYRNFTATEAASSSSSSSSPAGYDQQMDATAQQAMKWARDNYMVYDYCADSKRFPQGFPPECSMP</sequence>
<dbReference type="GO" id="GO:0071555">
    <property type="term" value="P:cell wall organization"/>
    <property type="evidence" value="ECO:0007669"/>
    <property type="project" value="UniProtKB-KW"/>
</dbReference>
<evidence type="ECO:0000256" key="5">
    <source>
        <dbReference type="ARBA" id="ARBA00023295"/>
    </source>
</evidence>
<keyword evidence="8" id="KW-0134">Cell wall</keyword>
<reference evidence="11" key="1">
    <citation type="submission" date="2013-06" db="EMBL/GenBank/DDBJ databases">
        <authorList>
            <person name="Zhao Q."/>
        </authorList>
    </citation>
    <scope>NUCLEOTIDE SEQUENCE</scope>
    <source>
        <strain evidence="11">cv. W1943</strain>
    </source>
</reference>
<dbReference type="FunFam" id="2.60.120.200:FF:000025">
    <property type="entry name" value="Xyloglucan endotransglucosylase/hydrolase"/>
    <property type="match status" value="1"/>
</dbReference>
<dbReference type="STRING" id="4529.A0A0E0PDP5"/>